<reference evidence="2 3" key="1">
    <citation type="submission" date="2018-03" db="EMBL/GenBank/DDBJ databases">
        <title>Genomic Encyclopedia of Type Strains, Phase III (KMG-III): the genomes of soil and plant-associated and newly described type strains.</title>
        <authorList>
            <person name="Whitman W."/>
        </authorList>
    </citation>
    <scope>NUCLEOTIDE SEQUENCE [LARGE SCALE GENOMIC DNA]</scope>
    <source>
        <strain evidence="2 3">CGMCC 4.7097</strain>
    </source>
</reference>
<evidence type="ECO:0000256" key="1">
    <source>
        <dbReference type="SAM" id="MobiDB-lite"/>
    </source>
</evidence>
<dbReference type="Gene3D" id="1.25.40.10">
    <property type="entry name" value="Tetratricopeptide repeat domain"/>
    <property type="match status" value="1"/>
</dbReference>
<dbReference type="InterPro" id="IPR011990">
    <property type="entry name" value="TPR-like_helical_dom_sf"/>
</dbReference>
<dbReference type="InterPro" id="IPR019734">
    <property type="entry name" value="TPR_rpt"/>
</dbReference>
<dbReference type="Proteomes" id="UP000241118">
    <property type="component" value="Unassembled WGS sequence"/>
</dbReference>
<dbReference type="AlphaFoldDB" id="A0A2P8HYU1"/>
<evidence type="ECO:0000313" key="3">
    <source>
        <dbReference type="Proteomes" id="UP000241118"/>
    </source>
</evidence>
<dbReference type="Gene3D" id="3.40.50.300">
    <property type="entry name" value="P-loop containing nucleotide triphosphate hydrolases"/>
    <property type="match status" value="1"/>
</dbReference>
<sequence>MLETFLLDLGVPPADIPPTAHRRATLLRTKLDRMRALLLLDNASDAQQVRPLLPGGSGCLVIITSRRRLSSLAVREGARCVTVPSFTSDEAVTLLREAIGTERVNSEPTAAHEIARLCAHLPLAVRVAAERISAHPHVTLDELARELSAIDKRLDVLSQEDEAVRAVFSWSYRALGDDAAGLFRLLGLHPGDRFGSDIAAALCGIESRSAMPLLRQLSAVRLVDEVGQDRFRQHDLLKAYSVELVRTEESEDQRTAAVARLVDWYLHTAYRANHALAPQRRDPELDPPADGVPSSPAGFTYEQALMWCEAELPNLVATTRLAHHSGLHKQAWQLPVGLWNYLFLRKPWTAWITSHTIALAAVEASGDVFGRAWVLNNLAHAHRERQEYDLANRELAEALTLRRQIGDETGQAWTLTGSGYLAAELGRRDKAVKLFSEAVELFRGVGDRHGEAIASASLGEAMRRSGRDAEALHHLSRALEIMRSTADRYGEGFTLTKLGTTLHDLGRYQEALSQFDLALKTRRQVGDRWGEAETLVSHGHTLNALGDRQEAQVSWRKALAILDELDDPRANEVRNYLHDMPAPRSHEPDGPAVSTGSSDQV</sequence>
<dbReference type="Pfam" id="PF13374">
    <property type="entry name" value="TPR_10"/>
    <property type="match status" value="1"/>
</dbReference>
<dbReference type="SUPFAM" id="SSF48452">
    <property type="entry name" value="TPR-like"/>
    <property type="match status" value="1"/>
</dbReference>
<dbReference type="Pfam" id="PF13424">
    <property type="entry name" value="TPR_12"/>
    <property type="match status" value="2"/>
</dbReference>
<dbReference type="PANTHER" id="PTHR47691:SF3">
    <property type="entry name" value="HTH-TYPE TRANSCRIPTIONAL REGULATOR RV0890C-RELATED"/>
    <property type="match status" value="1"/>
</dbReference>
<dbReference type="GO" id="GO:0043531">
    <property type="term" value="F:ADP binding"/>
    <property type="evidence" value="ECO:0007669"/>
    <property type="project" value="InterPro"/>
</dbReference>
<comment type="caution">
    <text evidence="2">The sequence shown here is derived from an EMBL/GenBank/DDBJ whole genome shotgun (WGS) entry which is preliminary data.</text>
</comment>
<dbReference type="InterPro" id="IPR027417">
    <property type="entry name" value="P-loop_NTPase"/>
</dbReference>
<gene>
    <name evidence="2" type="ORF">B0I31_12130</name>
</gene>
<keyword evidence="3" id="KW-1185">Reference proteome</keyword>
<dbReference type="SUPFAM" id="SSF52540">
    <property type="entry name" value="P-loop containing nucleoside triphosphate hydrolases"/>
    <property type="match status" value="1"/>
</dbReference>
<accession>A0A2P8HYU1</accession>
<proteinExistence type="predicted"/>
<name>A0A2P8HYU1_SACCR</name>
<protein>
    <submittedName>
        <fullName evidence="2">Tetratricopeptide repeat protein</fullName>
    </submittedName>
</protein>
<organism evidence="2 3">
    <name type="scientific">Saccharothrix carnea</name>
    <dbReference type="NCBI Taxonomy" id="1280637"/>
    <lineage>
        <taxon>Bacteria</taxon>
        <taxon>Bacillati</taxon>
        <taxon>Actinomycetota</taxon>
        <taxon>Actinomycetes</taxon>
        <taxon>Pseudonocardiales</taxon>
        <taxon>Pseudonocardiaceae</taxon>
        <taxon>Saccharothrix</taxon>
    </lineage>
</organism>
<feature type="region of interest" description="Disordered" evidence="1">
    <location>
        <begin position="579"/>
        <end position="601"/>
    </location>
</feature>
<evidence type="ECO:0000313" key="2">
    <source>
        <dbReference type="EMBL" id="PSL51401.1"/>
    </source>
</evidence>
<dbReference type="PANTHER" id="PTHR47691">
    <property type="entry name" value="REGULATOR-RELATED"/>
    <property type="match status" value="1"/>
</dbReference>
<dbReference type="EMBL" id="PYAX01000021">
    <property type="protein sequence ID" value="PSL51401.1"/>
    <property type="molecule type" value="Genomic_DNA"/>
</dbReference>
<dbReference type="SMART" id="SM00028">
    <property type="entry name" value="TPR"/>
    <property type="match status" value="5"/>
</dbReference>